<dbReference type="InterPro" id="IPR036282">
    <property type="entry name" value="Glutathione-S-Trfase_C_sf"/>
</dbReference>
<dbReference type="GeneID" id="25279353"/>
<dbReference type="EMBL" id="AMGV01000003">
    <property type="protein sequence ID" value="KEF59576.1"/>
    <property type="molecule type" value="Genomic_DNA"/>
</dbReference>
<accession>A0A072PI65</accession>
<protein>
    <submittedName>
        <fullName evidence="2">Glutathione S-transferase</fullName>
    </submittedName>
</protein>
<dbReference type="Gene3D" id="3.40.30.10">
    <property type="entry name" value="Glutaredoxin"/>
    <property type="match status" value="1"/>
</dbReference>
<dbReference type="Gene3D" id="1.20.1050.10">
    <property type="match status" value="1"/>
</dbReference>
<dbReference type="AlphaFoldDB" id="A0A072PI65"/>
<dbReference type="GO" id="GO:0005737">
    <property type="term" value="C:cytoplasm"/>
    <property type="evidence" value="ECO:0007669"/>
    <property type="project" value="TreeGrafter"/>
</dbReference>
<keyword evidence="2" id="KW-0808">Transferase</keyword>
<reference evidence="2 3" key="1">
    <citation type="submission" date="2013-03" db="EMBL/GenBank/DDBJ databases">
        <title>The Genome Sequence of Exophiala aquamarina CBS 119918.</title>
        <authorList>
            <consortium name="The Broad Institute Genomics Platform"/>
            <person name="Cuomo C."/>
            <person name="de Hoog S."/>
            <person name="Gorbushina A."/>
            <person name="Walker B."/>
            <person name="Young S.K."/>
            <person name="Zeng Q."/>
            <person name="Gargeya S."/>
            <person name="Fitzgerald M."/>
            <person name="Haas B."/>
            <person name="Abouelleil A."/>
            <person name="Allen A.W."/>
            <person name="Alvarado L."/>
            <person name="Arachchi H.M."/>
            <person name="Berlin A.M."/>
            <person name="Chapman S.B."/>
            <person name="Gainer-Dewar J."/>
            <person name="Goldberg J."/>
            <person name="Griggs A."/>
            <person name="Gujja S."/>
            <person name="Hansen M."/>
            <person name="Howarth C."/>
            <person name="Imamovic A."/>
            <person name="Ireland A."/>
            <person name="Larimer J."/>
            <person name="McCowan C."/>
            <person name="Murphy C."/>
            <person name="Pearson M."/>
            <person name="Poon T.W."/>
            <person name="Priest M."/>
            <person name="Roberts A."/>
            <person name="Saif S."/>
            <person name="Shea T."/>
            <person name="Sisk P."/>
            <person name="Sykes S."/>
            <person name="Wortman J."/>
            <person name="Nusbaum C."/>
            <person name="Birren B."/>
        </authorList>
    </citation>
    <scope>NUCLEOTIDE SEQUENCE [LARGE SCALE GENOMIC DNA]</scope>
    <source>
        <strain evidence="2 3">CBS 119918</strain>
    </source>
</reference>
<evidence type="ECO:0000313" key="3">
    <source>
        <dbReference type="Proteomes" id="UP000027920"/>
    </source>
</evidence>
<proteinExistence type="predicted"/>
<evidence type="ECO:0000259" key="1">
    <source>
        <dbReference type="PROSITE" id="PS50405"/>
    </source>
</evidence>
<sequence>MSLTDSWRFAREGEEVEWPELTTPDPLHEGFYGTKALYFHAAPNYKARFSVPILWDKKLDTIVNNESSEIIRMFYTEFDDLLPPEKRDVHLYPEELKKQIDETNSWTYDDVNNGVYKCGMAKNQEAYHKAVSNLFNALDRIETHLSSPRSGPYYYGEQITEADVRLYVTIVRFDTVYVSLFKTNRGMIRYQYPHIDRWARNLYWNVLAFKDTTSFEHIKGHYFKSLTFLNPEGVVPEGPVPHILPLS</sequence>
<name>A0A072PI65_9EURO</name>
<organism evidence="2 3">
    <name type="scientific">Exophiala aquamarina CBS 119918</name>
    <dbReference type="NCBI Taxonomy" id="1182545"/>
    <lineage>
        <taxon>Eukaryota</taxon>
        <taxon>Fungi</taxon>
        <taxon>Dikarya</taxon>
        <taxon>Ascomycota</taxon>
        <taxon>Pezizomycotina</taxon>
        <taxon>Eurotiomycetes</taxon>
        <taxon>Chaetothyriomycetidae</taxon>
        <taxon>Chaetothyriales</taxon>
        <taxon>Herpotrichiellaceae</taxon>
        <taxon>Exophiala</taxon>
    </lineage>
</organism>
<dbReference type="InterPro" id="IPR010987">
    <property type="entry name" value="Glutathione-S-Trfase_C-like"/>
</dbReference>
<feature type="domain" description="GST C-terminal" evidence="1">
    <location>
        <begin position="93"/>
        <end position="222"/>
    </location>
</feature>
<dbReference type="STRING" id="1182545.A0A072PI65"/>
<dbReference type="OrthoDB" id="2309723at2759"/>
<dbReference type="PANTHER" id="PTHR32419:SF6">
    <property type="entry name" value="GLUTATHIONE S-TRANSFERASE OMEGA-LIKE 1-RELATED"/>
    <property type="match status" value="1"/>
</dbReference>
<dbReference type="GO" id="GO:0004364">
    <property type="term" value="F:glutathione transferase activity"/>
    <property type="evidence" value="ECO:0007669"/>
    <property type="project" value="InterPro"/>
</dbReference>
<keyword evidence="3" id="KW-1185">Reference proteome</keyword>
<dbReference type="PANTHER" id="PTHR32419">
    <property type="entry name" value="GLUTATHIONYL-HYDROQUINONE REDUCTASE"/>
    <property type="match status" value="1"/>
</dbReference>
<dbReference type="InterPro" id="IPR016639">
    <property type="entry name" value="GST_Omega/GSH"/>
</dbReference>
<dbReference type="InterPro" id="IPR047047">
    <property type="entry name" value="GST_Omega-like_C"/>
</dbReference>
<comment type="caution">
    <text evidence="2">The sequence shown here is derived from an EMBL/GenBank/DDBJ whole genome shotgun (WGS) entry which is preliminary data.</text>
</comment>
<dbReference type="Proteomes" id="UP000027920">
    <property type="component" value="Unassembled WGS sequence"/>
</dbReference>
<dbReference type="Pfam" id="PF13410">
    <property type="entry name" value="GST_C_2"/>
    <property type="match status" value="1"/>
</dbReference>
<dbReference type="VEuPathDB" id="FungiDB:A1O9_04421"/>
<dbReference type="CDD" id="cd03190">
    <property type="entry name" value="GST_C_Omega_like"/>
    <property type="match status" value="1"/>
</dbReference>
<gene>
    <name evidence="2" type="ORF">A1O9_04421</name>
</gene>
<dbReference type="SUPFAM" id="SSF47616">
    <property type="entry name" value="GST C-terminal domain-like"/>
    <property type="match status" value="1"/>
</dbReference>
<evidence type="ECO:0000313" key="2">
    <source>
        <dbReference type="EMBL" id="KEF59576.1"/>
    </source>
</evidence>
<dbReference type="RefSeq" id="XP_013262166.1">
    <property type="nucleotide sequence ID" value="XM_013406712.1"/>
</dbReference>
<dbReference type="HOGENOM" id="CLU_037263_0_1_1"/>
<dbReference type="PROSITE" id="PS50405">
    <property type="entry name" value="GST_CTER"/>
    <property type="match status" value="1"/>
</dbReference>